<feature type="domain" description="SusD-like N-terminal" evidence="7">
    <location>
        <begin position="118"/>
        <end position="233"/>
    </location>
</feature>
<evidence type="ECO:0000256" key="5">
    <source>
        <dbReference type="ARBA" id="ARBA00023237"/>
    </source>
</evidence>
<protein>
    <recommendedName>
        <fullName evidence="10">RagB/SusD family nutrient uptake outer membrane protein</fullName>
    </recommendedName>
</protein>
<evidence type="ECO:0000256" key="1">
    <source>
        <dbReference type="ARBA" id="ARBA00004442"/>
    </source>
</evidence>
<dbReference type="InterPro" id="IPR033985">
    <property type="entry name" value="SusD-like_N"/>
</dbReference>
<accession>A0A161SLK9</accession>
<comment type="subcellular location">
    <subcellularLocation>
        <location evidence="1">Cell outer membrane</location>
    </subcellularLocation>
</comment>
<dbReference type="Proteomes" id="UP000076630">
    <property type="component" value="Unassembled WGS sequence"/>
</dbReference>
<evidence type="ECO:0000313" key="8">
    <source>
        <dbReference type="EMBL" id="KZE83356.1"/>
    </source>
</evidence>
<evidence type="ECO:0000256" key="3">
    <source>
        <dbReference type="ARBA" id="ARBA00022729"/>
    </source>
</evidence>
<dbReference type="Gene3D" id="1.25.40.390">
    <property type="match status" value="1"/>
</dbReference>
<dbReference type="Pfam" id="PF14322">
    <property type="entry name" value="SusD-like_3"/>
    <property type="match status" value="1"/>
</dbReference>
<organism evidence="8 9">
    <name type="scientific">Myroides marinus</name>
    <dbReference type="NCBI Taxonomy" id="703342"/>
    <lineage>
        <taxon>Bacteria</taxon>
        <taxon>Pseudomonadati</taxon>
        <taxon>Bacteroidota</taxon>
        <taxon>Flavobacteriia</taxon>
        <taxon>Flavobacteriales</taxon>
        <taxon>Flavobacteriaceae</taxon>
        <taxon>Myroides</taxon>
    </lineage>
</organism>
<comment type="caution">
    <text evidence="8">The sequence shown here is derived from an EMBL/GenBank/DDBJ whole genome shotgun (WGS) entry which is preliminary data.</text>
</comment>
<gene>
    <name evidence="8" type="ORF">AV926_00085</name>
</gene>
<keyword evidence="4" id="KW-0472">Membrane</keyword>
<dbReference type="EMBL" id="LQNU01000039">
    <property type="protein sequence ID" value="KZE83356.1"/>
    <property type="molecule type" value="Genomic_DNA"/>
</dbReference>
<keyword evidence="5" id="KW-0998">Cell outer membrane</keyword>
<evidence type="ECO:0008006" key="10">
    <source>
        <dbReference type="Google" id="ProtNLM"/>
    </source>
</evidence>
<reference evidence="8 9" key="1">
    <citation type="submission" date="2016-01" db="EMBL/GenBank/DDBJ databases">
        <title>Whole genome sequencing of Myroides marinus L41.</title>
        <authorList>
            <person name="Hong K.W."/>
        </authorList>
    </citation>
    <scope>NUCLEOTIDE SEQUENCE [LARGE SCALE GENOMIC DNA]</scope>
    <source>
        <strain evidence="8 9">L41</strain>
    </source>
</reference>
<evidence type="ECO:0000256" key="4">
    <source>
        <dbReference type="ARBA" id="ARBA00023136"/>
    </source>
</evidence>
<keyword evidence="9" id="KW-1185">Reference proteome</keyword>
<dbReference type="InterPro" id="IPR012944">
    <property type="entry name" value="SusD_RagB_dom"/>
</dbReference>
<dbReference type="GO" id="GO:0009279">
    <property type="term" value="C:cell outer membrane"/>
    <property type="evidence" value="ECO:0007669"/>
    <property type="project" value="UniProtKB-SubCell"/>
</dbReference>
<feature type="domain" description="RagB/SusD" evidence="6">
    <location>
        <begin position="359"/>
        <end position="451"/>
    </location>
</feature>
<dbReference type="AlphaFoldDB" id="A0A161SLK9"/>
<evidence type="ECO:0000256" key="2">
    <source>
        <dbReference type="ARBA" id="ARBA00006275"/>
    </source>
</evidence>
<dbReference type="RefSeq" id="WP_038984778.1">
    <property type="nucleotide sequence ID" value="NZ_JWJO01000006.1"/>
</dbReference>
<proteinExistence type="inferred from homology"/>
<comment type="similarity">
    <text evidence="2">Belongs to the SusD family.</text>
</comment>
<dbReference type="InterPro" id="IPR011990">
    <property type="entry name" value="TPR-like_helical_dom_sf"/>
</dbReference>
<evidence type="ECO:0000259" key="6">
    <source>
        <dbReference type="Pfam" id="PF07980"/>
    </source>
</evidence>
<dbReference type="PROSITE" id="PS51257">
    <property type="entry name" value="PROKAR_LIPOPROTEIN"/>
    <property type="match status" value="1"/>
</dbReference>
<name>A0A161SLK9_9FLAO</name>
<dbReference type="OrthoDB" id="1100079at2"/>
<dbReference type="Pfam" id="PF07980">
    <property type="entry name" value="SusD_RagB"/>
    <property type="match status" value="1"/>
</dbReference>
<evidence type="ECO:0000313" key="9">
    <source>
        <dbReference type="Proteomes" id="UP000076630"/>
    </source>
</evidence>
<evidence type="ECO:0000259" key="7">
    <source>
        <dbReference type="Pfam" id="PF14322"/>
    </source>
</evidence>
<dbReference type="SUPFAM" id="SSF48452">
    <property type="entry name" value="TPR-like"/>
    <property type="match status" value="1"/>
</dbReference>
<sequence length="486" mass="54997">MRKYIYSLFILSGVLLTSCSEDFTQPEQTDGFSNDKMKELAKNPEFAMYLNNAIDAGIGNKLISWNNDGRSRHDDFGQKAVDLGLDLMSNDMAMIPKTGWFGPYYQYSGRGEAYILTSNLWGYYTFIIDNLNTIIVNLENSGDSEEVLALKGRSHGMRAFANFMLIRLYASGDKGIPYATESNKNYARASVTEINDLIEKDLLLAYDLALPNASSKETLTKSTIAGLLTRFYLYKKDYANVVKYSDLALTNFSKAVSFAIVNDGFVNSSNPDWMWGKERNASNTTDFISFFGHMDSYNGGGYVAYAGEYKMIDKRLYDAMSVTDKRREWFSNGDKEVYGIVPLYANATKFRDKTTNFIGDYIYMRSTEIFLNKAEAAAELGDNATAQAILKDIMSTRDEKYTVTKTGAALIEEVRLQRRIELWGEGFAFFDMKRWGIALERNYPGSNHADSGKWSYPVGSPKFVFQFPLRELQANDKIPPSEQNPF</sequence>
<keyword evidence="3" id="KW-0732">Signal</keyword>